<dbReference type="EMBL" id="VVYV01000022">
    <property type="protein sequence ID" value="KAA5417267.1"/>
    <property type="molecule type" value="Genomic_DNA"/>
</dbReference>
<accession>A0A0P0GIR2</accession>
<dbReference type="AlphaFoldDB" id="A0A0P0GIR2"/>
<gene>
    <name evidence="2" type="primary">stp_1</name>
    <name evidence="2" type="ORF">BcellWH2_02669</name>
    <name evidence="3" type="ORF">F2Y81_13655</name>
    <name evidence="4" type="ORF">RO785_26975</name>
</gene>
<dbReference type="KEGG" id="bcel:BcellWH2_02669"/>
<dbReference type="Proteomes" id="UP000448877">
    <property type="component" value="Unassembled WGS sequence"/>
</dbReference>
<keyword evidence="2" id="KW-0378">Hydrolase</keyword>
<evidence type="ECO:0000259" key="1">
    <source>
        <dbReference type="PROSITE" id="PS51746"/>
    </source>
</evidence>
<dbReference type="eggNOG" id="COG0631">
    <property type="taxonomic scope" value="Bacteria"/>
</dbReference>
<dbReference type="GeneID" id="66305985"/>
<dbReference type="EMBL" id="CP012801">
    <property type="protein sequence ID" value="ALJ59908.1"/>
    <property type="molecule type" value="Genomic_DNA"/>
</dbReference>
<feature type="domain" description="PPM-type phosphatase" evidence="1">
    <location>
        <begin position="5"/>
        <end position="247"/>
    </location>
</feature>
<name>A0A0P0GIR2_9BACE</name>
<sequence length="249" mass="27594">MLLLKCQLASDMGCIRTNNEDMILFNGGLYRDETYEQKFELIPQARFTAFVADGMGGHEGGEFASELATQAFDRFITDLPSDLSHEVLSGEIKNWVNETHALITNKGVELPQYEGMGTTFVGMFSYEERIYMVNIGDSRLYRYRGGILKQLSSDHSMRELTGDMTTPSNVIYNSLGAGTSAFADFTELTGQLLDEDLFLICSDGLSDMLTDDQIEEVLHQEPTAINLIEAAKAAGGRDNVSVVLLRVTE</sequence>
<dbReference type="RefSeq" id="WP_007216636.1">
    <property type="nucleotide sequence ID" value="NZ_CABMLT010000009.1"/>
</dbReference>
<dbReference type="Pfam" id="PF13672">
    <property type="entry name" value="PP2C_2"/>
    <property type="match status" value="1"/>
</dbReference>
<dbReference type="PROSITE" id="PS51746">
    <property type="entry name" value="PPM_2"/>
    <property type="match status" value="1"/>
</dbReference>
<protein>
    <submittedName>
        <fullName evidence="4">Protein phosphatase 2C domain-containing protein</fullName>
    </submittedName>
    <submittedName>
        <fullName evidence="2">Serine/threonine phosphatase stp</fullName>
        <ecNumber evidence="2">3.1.3.16</ecNumber>
    </submittedName>
    <submittedName>
        <fullName evidence="3">Serine/threonine-protein phosphatase</fullName>
    </submittedName>
</protein>
<dbReference type="EMBL" id="JAVSNH010000002">
    <property type="protein sequence ID" value="MDT4514614.1"/>
    <property type="molecule type" value="Genomic_DNA"/>
</dbReference>
<dbReference type="STRING" id="246787.BcellWH2_02669"/>
<dbReference type="PATRIC" id="fig|246787.4.peg.2747"/>
<evidence type="ECO:0000313" key="5">
    <source>
        <dbReference type="Proteomes" id="UP000061809"/>
    </source>
</evidence>
<evidence type="ECO:0000313" key="3">
    <source>
        <dbReference type="EMBL" id="KAA5417267.1"/>
    </source>
</evidence>
<dbReference type="SMART" id="SM00332">
    <property type="entry name" value="PP2Cc"/>
    <property type="match status" value="1"/>
</dbReference>
<dbReference type="Proteomes" id="UP000061809">
    <property type="component" value="Chromosome"/>
</dbReference>
<proteinExistence type="predicted"/>
<reference evidence="4" key="3">
    <citation type="submission" date="2023-08" db="EMBL/GenBank/DDBJ databases">
        <title>Reintroducing virulent viruses to syntetic microbiomes.</title>
        <authorList>
            <person name="Wilde J."/>
            <person name="Boyes R."/>
            <person name="Robinson A.V."/>
            <person name="Daisley B.A."/>
            <person name="Allen-Vercoe E."/>
        </authorList>
    </citation>
    <scope>NUCLEOTIDE SEQUENCE</scope>
    <source>
        <strain evidence="4">225I_12FAA</strain>
    </source>
</reference>
<evidence type="ECO:0000313" key="6">
    <source>
        <dbReference type="Proteomes" id="UP000448877"/>
    </source>
</evidence>
<dbReference type="Proteomes" id="UP001266995">
    <property type="component" value="Unassembled WGS sequence"/>
</dbReference>
<dbReference type="Gene3D" id="3.60.40.10">
    <property type="entry name" value="PPM-type phosphatase domain"/>
    <property type="match status" value="1"/>
</dbReference>
<dbReference type="GO" id="GO:0004722">
    <property type="term" value="F:protein serine/threonine phosphatase activity"/>
    <property type="evidence" value="ECO:0007669"/>
    <property type="project" value="UniProtKB-EC"/>
</dbReference>
<reference evidence="3 6" key="2">
    <citation type="journal article" date="2019" name="Nat. Med.">
        <title>A library of human gut bacterial isolates paired with longitudinal multiomics data enables mechanistic microbiome research.</title>
        <authorList>
            <person name="Poyet M."/>
            <person name="Groussin M."/>
            <person name="Gibbons S.M."/>
            <person name="Avila-Pacheco J."/>
            <person name="Jiang X."/>
            <person name="Kearney S.M."/>
            <person name="Perrotta A.R."/>
            <person name="Berdy B."/>
            <person name="Zhao S."/>
            <person name="Lieberman T.D."/>
            <person name="Swanson P.K."/>
            <person name="Smith M."/>
            <person name="Roesemann S."/>
            <person name="Alexander J.E."/>
            <person name="Rich S.A."/>
            <person name="Livny J."/>
            <person name="Vlamakis H."/>
            <person name="Clish C."/>
            <person name="Bullock K."/>
            <person name="Deik A."/>
            <person name="Scott J."/>
            <person name="Pierce K.A."/>
            <person name="Xavier R.J."/>
            <person name="Alm E.J."/>
        </authorList>
    </citation>
    <scope>NUCLEOTIDE SEQUENCE [LARGE SCALE GENOMIC DNA]</scope>
    <source>
        <strain evidence="3 6">BIOML-A6</strain>
    </source>
</reference>
<evidence type="ECO:0000313" key="2">
    <source>
        <dbReference type="EMBL" id="ALJ59908.1"/>
    </source>
</evidence>
<organism evidence="2 5">
    <name type="scientific">Bacteroides cellulosilyticus</name>
    <dbReference type="NCBI Taxonomy" id="246787"/>
    <lineage>
        <taxon>Bacteria</taxon>
        <taxon>Pseudomonadati</taxon>
        <taxon>Bacteroidota</taxon>
        <taxon>Bacteroidia</taxon>
        <taxon>Bacteroidales</taxon>
        <taxon>Bacteroidaceae</taxon>
        <taxon>Bacteroides</taxon>
    </lineage>
</organism>
<dbReference type="SUPFAM" id="SSF81606">
    <property type="entry name" value="PP2C-like"/>
    <property type="match status" value="1"/>
</dbReference>
<dbReference type="SMART" id="SM00331">
    <property type="entry name" value="PP2C_SIG"/>
    <property type="match status" value="1"/>
</dbReference>
<dbReference type="InterPro" id="IPR001932">
    <property type="entry name" value="PPM-type_phosphatase-like_dom"/>
</dbReference>
<dbReference type="InterPro" id="IPR036457">
    <property type="entry name" value="PPM-type-like_dom_sf"/>
</dbReference>
<dbReference type="CDD" id="cd00143">
    <property type="entry name" value="PP2Cc"/>
    <property type="match status" value="1"/>
</dbReference>
<dbReference type="InterPro" id="IPR015655">
    <property type="entry name" value="PP2C"/>
</dbReference>
<evidence type="ECO:0000313" key="4">
    <source>
        <dbReference type="EMBL" id="MDT4514614.1"/>
    </source>
</evidence>
<reference evidence="2 5" key="1">
    <citation type="journal article" date="2015" name="Science">
        <title>Genetic determinants of in vivo fitness and diet responsiveness in multiple human gut Bacteroides.</title>
        <authorList>
            <person name="Wu M."/>
            <person name="McNulty N.P."/>
            <person name="Rodionov D.A."/>
            <person name="Khoroshkin M.S."/>
            <person name="Griffin N.W."/>
            <person name="Cheng J."/>
            <person name="Latreille P."/>
            <person name="Kerstetter R.A."/>
            <person name="Terrapon N."/>
            <person name="Henrissat B."/>
            <person name="Osterman A.L."/>
            <person name="Gordon J.I."/>
        </authorList>
    </citation>
    <scope>NUCLEOTIDE SEQUENCE [LARGE SCALE GENOMIC DNA]</scope>
    <source>
        <strain evidence="2 5">WH2</strain>
    </source>
</reference>
<dbReference type="PANTHER" id="PTHR47992">
    <property type="entry name" value="PROTEIN PHOSPHATASE"/>
    <property type="match status" value="1"/>
</dbReference>
<dbReference type="EC" id="3.1.3.16" evidence="2"/>